<proteinExistence type="predicted"/>
<name>A0ACB0Z4M0_MELEN</name>
<accession>A0ACB0Z4M0</accession>
<sequence>MIQLVSANVVNETIFDVIILVSDGVKSLSLLEDKYNEVRLAVENFSKICCSLDDGNDWLIPTEKIPAKRLIYSSTGSIHGDFDDVRKYIKAGIAAGKRFLMTGARSPLLITLPTERFPAAQICSAIGFLHSLYTPLLNREKIENFVEKADLIGILELKTKCQKIKNFVPHGSLDDFLQGIQSSFNLCRDIGDGDPQRMSPSRVVEYILNEFKDSSIKINIVENKDQILKNYPLMAAVSRSANNIEEHRARLIWLEYIGEGEITETLFIVGKGVTIDTGGANLKVGTSMYGMSRDKYGSAVLAGFFRALDILKPTGIKVVGCMCMCRNSIGSNSFTTDEIITARSGKTIQITNTDAEGRLAMADALAEMKELALKARNPHLMTIATLTGHVVLSYGHCSAAMDNGPARAVNYAEQLKQTGDVFGQPVEVSRLFSEDFSFHSSDVQTAQLKQSDIGPSVQTLRGHQGPAAFLICASGLSECGLDSAHPIKYTHLDIGLVMGAYPQCSLPSPLLTLIAQFVFLEKIFWEKNFFSSHILPKTKFQEWEVKIIS</sequence>
<comment type="caution">
    <text evidence="1">The sequence shown here is derived from an EMBL/GenBank/DDBJ whole genome shotgun (WGS) entry which is preliminary data.</text>
</comment>
<protein>
    <submittedName>
        <fullName evidence="1">Uncharacterized protein</fullName>
    </submittedName>
</protein>
<evidence type="ECO:0000313" key="2">
    <source>
        <dbReference type="Proteomes" id="UP001497535"/>
    </source>
</evidence>
<gene>
    <name evidence="1" type="ORF">MENTE1834_LOCUS19940</name>
</gene>
<dbReference type="EMBL" id="CAVMJV010000023">
    <property type="protein sequence ID" value="CAK5073285.1"/>
    <property type="molecule type" value="Genomic_DNA"/>
</dbReference>
<reference evidence="1" key="1">
    <citation type="submission" date="2023-11" db="EMBL/GenBank/DDBJ databases">
        <authorList>
            <person name="Poullet M."/>
        </authorList>
    </citation>
    <scope>NUCLEOTIDE SEQUENCE</scope>
    <source>
        <strain evidence="1">E1834</strain>
    </source>
</reference>
<dbReference type="Proteomes" id="UP001497535">
    <property type="component" value="Unassembled WGS sequence"/>
</dbReference>
<organism evidence="1 2">
    <name type="scientific">Meloidogyne enterolobii</name>
    <name type="common">Root-knot nematode worm</name>
    <name type="synonym">Meloidogyne mayaguensis</name>
    <dbReference type="NCBI Taxonomy" id="390850"/>
    <lineage>
        <taxon>Eukaryota</taxon>
        <taxon>Metazoa</taxon>
        <taxon>Ecdysozoa</taxon>
        <taxon>Nematoda</taxon>
        <taxon>Chromadorea</taxon>
        <taxon>Rhabditida</taxon>
        <taxon>Tylenchina</taxon>
        <taxon>Tylenchomorpha</taxon>
        <taxon>Tylenchoidea</taxon>
        <taxon>Meloidogynidae</taxon>
        <taxon>Meloidogyninae</taxon>
        <taxon>Meloidogyne</taxon>
    </lineage>
</organism>
<evidence type="ECO:0000313" key="1">
    <source>
        <dbReference type="EMBL" id="CAK5073285.1"/>
    </source>
</evidence>
<keyword evidence="2" id="KW-1185">Reference proteome</keyword>